<reference evidence="1 2" key="1">
    <citation type="journal article" date="2023" name="Arcadia Sci">
        <title>De novo assembly of a long-read Amblyomma americanum tick genome.</title>
        <authorList>
            <person name="Chou S."/>
            <person name="Poskanzer K.E."/>
            <person name="Rollins M."/>
            <person name="Thuy-Boun P.S."/>
        </authorList>
    </citation>
    <scope>NUCLEOTIDE SEQUENCE [LARGE SCALE GENOMIC DNA]</scope>
    <source>
        <strain evidence="1">F_SG_1</strain>
        <tissue evidence="1">Salivary glands</tissue>
    </source>
</reference>
<accession>A0AAQ4DGN6</accession>
<evidence type="ECO:0000313" key="2">
    <source>
        <dbReference type="Proteomes" id="UP001321473"/>
    </source>
</evidence>
<gene>
    <name evidence="1" type="ORF">V5799_027107</name>
</gene>
<protein>
    <submittedName>
        <fullName evidence="1">Uncharacterized protein</fullName>
    </submittedName>
</protein>
<name>A0AAQ4DGN6_AMBAM</name>
<dbReference type="AlphaFoldDB" id="A0AAQ4DGN6"/>
<keyword evidence="2" id="KW-1185">Reference proteome</keyword>
<sequence>MLRSLHLEVPKYFQAEKQVPGLIISKEICASSGLRRIGPQAQHLKAALQRSADTRTKQQWTTLENTLKLRLLSFAGSTYMFRSISKPKKKCAWMIITKGFCASSGRGRPCPKAQHLKAARQRSAGTRTQHQWTTLENTLKLRLLSFSGCT</sequence>
<evidence type="ECO:0000313" key="1">
    <source>
        <dbReference type="EMBL" id="KAK8761626.1"/>
    </source>
</evidence>
<proteinExistence type="predicted"/>
<dbReference type="EMBL" id="JARKHS020030918">
    <property type="protein sequence ID" value="KAK8761626.1"/>
    <property type="molecule type" value="Genomic_DNA"/>
</dbReference>
<organism evidence="1 2">
    <name type="scientific">Amblyomma americanum</name>
    <name type="common">Lone star tick</name>
    <dbReference type="NCBI Taxonomy" id="6943"/>
    <lineage>
        <taxon>Eukaryota</taxon>
        <taxon>Metazoa</taxon>
        <taxon>Ecdysozoa</taxon>
        <taxon>Arthropoda</taxon>
        <taxon>Chelicerata</taxon>
        <taxon>Arachnida</taxon>
        <taxon>Acari</taxon>
        <taxon>Parasitiformes</taxon>
        <taxon>Ixodida</taxon>
        <taxon>Ixodoidea</taxon>
        <taxon>Ixodidae</taxon>
        <taxon>Amblyomminae</taxon>
        <taxon>Amblyomma</taxon>
    </lineage>
</organism>
<comment type="caution">
    <text evidence="1">The sequence shown here is derived from an EMBL/GenBank/DDBJ whole genome shotgun (WGS) entry which is preliminary data.</text>
</comment>
<dbReference type="Proteomes" id="UP001321473">
    <property type="component" value="Unassembled WGS sequence"/>
</dbReference>